<comment type="caution">
    <text evidence="1">The sequence shown here is derived from an EMBL/GenBank/DDBJ whole genome shotgun (WGS) entry which is preliminary data.</text>
</comment>
<sequence>MKTLAHEFLDIERERGFEIPQGCYDTLDDLLEKAKEMEL</sequence>
<accession>X1RTT1</accession>
<name>X1RTT1_9ZZZZ</name>
<proteinExistence type="predicted"/>
<organism evidence="1">
    <name type="scientific">marine sediment metagenome</name>
    <dbReference type="NCBI Taxonomy" id="412755"/>
    <lineage>
        <taxon>unclassified sequences</taxon>
        <taxon>metagenomes</taxon>
        <taxon>ecological metagenomes</taxon>
    </lineage>
</organism>
<gene>
    <name evidence="1" type="ORF">S12H4_14744</name>
</gene>
<reference evidence="1" key="1">
    <citation type="journal article" date="2014" name="Front. Microbiol.">
        <title>High frequency of phylogenetically diverse reductive dehalogenase-homologous genes in deep subseafloor sedimentary metagenomes.</title>
        <authorList>
            <person name="Kawai M."/>
            <person name="Futagami T."/>
            <person name="Toyoda A."/>
            <person name="Takaki Y."/>
            <person name="Nishi S."/>
            <person name="Hori S."/>
            <person name="Arai W."/>
            <person name="Tsubouchi T."/>
            <person name="Morono Y."/>
            <person name="Uchiyama I."/>
            <person name="Ito T."/>
            <person name="Fujiyama A."/>
            <person name="Inagaki F."/>
            <person name="Takami H."/>
        </authorList>
    </citation>
    <scope>NUCLEOTIDE SEQUENCE</scope>
    <source>
        <strain evidence="1">Expedition CK06-06</strain>
    </source>
</reference>
<evidence type="ECO:0000313" key="1">
    <source>
        <dbReference type="EMBL" id="GAI84053.1"/>
    </source>
</evidence>
<dbReference type="EMBL" id="BARW01007046">
    <property type="protein sequence ID" value="GAI84053.1"/>
    <property type="molecule type" value="Genomic_DNA"/>
</dbReference>
<dbReference type="AlphaFoldDB" id="X1RTT1"/>
<protein>
    <submittedName>
        <fullName evidence="1">Uncharacterized protein</fullName>
    </submittedName>
</protein>